<dbReference type="InterPro" id="IPR036770">
    <property type="entry name" value="Ankyrin_rpt-contain_sf"/>
</dbReference>
<dbReference type="PANTHER" id="PTHR46082:SF11">
    <property type="entry name" value="AAA+ ATPASE DOMAIN-CONTAINING PROTEIN-RELATED"/>
    <property type="match status" value="1"/>
</dbReference>
<dbReference type="InterPro" id="IPR000845">
    <property type="entry name" value="Nucleoside_phosphorylase_d"/>
</dbReference>
<dbReference type="PROSITE" id="PS50297">
    <property type="entry name" value="ANK_REP_REGION"/>
    <property type="match status" value="1"/>
</dbReference>
<dbReference type="InterPro" id="IPR055497">
    <property type="entry name" value="DUF7069"/>
</dbReference>
<dbReference type="InterPro" id="IPR053137">
    <property type="entry name" value="NLR-like"/>
</dbReference>
<dbReference type="GO" id="GO:0009116">
    <property type="term" value="P:nucleoside metabolic process"/>
    <property type="evidence" value="ECO:0007669"/>
    <property type="project" value="InterPro"/>
</dbReference>
<dbReference type="Pfam" id="PF24883">
    <property type="entry name" value="NPHP3_N"/>
    <property type="match status" value="1"/>
</dbReference>
<sequence>MSKPEDYTIGWICALHEELVAAQAFLDEEHDPPAQVSRHDANDYTLGRIGQHNVVIAVLPSSELGTASAASVARDMVHSFPNVRLGLIVGIGGGAPSRKHDIRLGDVVVSNPEHGNGSVFQYDFGKTIQGQGFKTTGVLDQPPRALRTAVNGLRARYARTGHEYATAIHNVFEKFPKLRKKYKQPDIRTDRLYQPHIVHPQDNDTSCTDICGDSLDVLISRSERTEDDDNPAIHYGIIASANQVMKDALVRDKIAAANDVLCFEMEAAGLMNNFPCLVICGICDYADSHKKKEWQGYAAMTAAAYAKDILQRIAPDRVEAEQRLAEALHNDVVSMRKAAEENRDISRKGLEIQQETIKQNLSDKEKKCLQSFRRARSEKDATYEWFKDRIEERVPGTCNWLTDHENFKQWLKQDSGLLLVSADPGCGKSVLAKYLIDHFLPGQVLPGSLTICYFFFKDQDQNTVCKALCALLHQLFSQKSNAIHHAMQEYETNGEKLIDAPQSLWTILGRVMQDPETGPVITILDALDECAELDDLMRNLEAHFRSNQSSCSHWKCLITSRPYEQIVSKFRGLLADFPRIHIPGEESSETISHEINRVIEYKVDRLTRVKELSEQVRNHIANQFLKIPHRTYLWVYLVFDNLESEDFKQTLKGKALSIILAAERPLTLSEMNVAMNIESTSRSINDLDLEEEPRFRSRLRSLVYFLHQTAREFLLADLLSSPTIPTKLKWHQCVTIQNAHRVLAEVCVRFLSFFSFNTASRIDASLEVGFHFRKAHISIDEAATVSLALGISKPNSKGYSVWYEVFRKSDRRLKDIFFSTSLTVASYFGHSAIVQSLLERNVNVNERGGFYGNALQAASVGGHEQVVKLLLKKNADVNAQGGGSGNALYAASERGYEQVVKLLLEKNADVNAKGGHYGNAIQAASVGGHEQVREATSRW</sequence>
<dbReference type="Gene3D" id="3.40.50.1580">
    <property type="entry name" value="Nucleoside phosphorylase domain"/>
    <property type="match status" value="1"/>
</dbReference>
<feature type="domain" description="Nephrocystin 3-like N-terminal" evidence="5">
    <location>
        <begin position="396"/>
        <end position="561"/>
    </location>
</feature>
<dbReference type="InterPro" id="IPR002110">
    <property type="entry name" value="Ankyrin_rpt"/>
</dbReference>
<feature type="repeat" description="ANK" evidence="2">
    <location>
        <begin position="853"/>
        <end position="882"/>
    </location>
</feature>
<keyword evidence="1" id="KW-0677">Repeat</keyword>
<dbReference type="SUPFAM" id="SSF52540">
    <property type="entry name" value="P-loop containing nucleoside triphosphate hydrolases"/>
    <property type="match status" value="1"/>
</dbReference>
<accession>A0A6A6ZB59</accession>
<dbReference type="Pfam" id="PF01048">
    <property type="entry name" value="PNP_UDP_1"/>
    <property type="match status" value="1"/>
</dbReference>
<dbReference type="SUPFAM" id="SSF53167">
    <property type="entry name" value="Purine and uridine phosphorylases"/>
    <property type="match status" value="1"/>
</dbReference>
<keyword evidence="7" id="KW-1185">Reference proteome</keyword>
<dbReference type="PANTHER" id="PTHR46082">
    <property type="entry name" value="ATP/GTP-BINDING PROTEIN-RELATED"/>
    <property type="match status" value="1"/>
</dbReference>
<evidence type="ECO:0000256" key="1">
    <source>
        <dbReference type="ARBA" id="ARBA00022737"/>
    </source>
</evidence>
<dbReference type="SMART" id="SM00248">
    <property type="entry name" value="ANK"/>
    <property type="match status" value="3"/>
</dbReference>
<dbReference type="Pfam" id="PF12796">
    <property type="entry name" value="Ank_2"/>
    <property type="match status" value="1"/>
</dbReference>
<dbReference type="AlphaFoldDB" id="A0A6A6ZB59"/>
<dbReference type="SUPFAM" id="SSF48403">
    <property type="entry name" value="Ankyrin repeat"/>
    <property type="match status" value="1"/>
</dbReference>
<dbReference type="GO" id="GO:0003824">
    <property type="term" value="F:catalytic activity"/>
    <property type="evidence" value="ECO:0007669"/>
    <property type="project" value="InterPro"/>
</dbReference>
<evidence type="ECO:0000313" key="7">
    <source>
        <dbReference type="Proteomes" id="UP000799424"/>
    </source>
</evidence>
<organism evidence="6 7">
    <name type="scientific">Ophiobolus disseminans</name>
    <dbReference type="NCBI Taxonomy" id="1469910"/>
    <lineage>
        <taxon>Eukaryota</taxon>
        <taxon>Fungi</taxon>
        <taxon>Dikarya</taxon>
        <taxon>Ascomycota</taxon>
        <taxon>Pezizomycotina</taxon>
        <taxon>Dothideomycetes</taxon>
        <taxon>Pleosporomycetidae</taxon>
        <taxon>Pleosporales</taxon>
        <taxon>Pleosporineae</taxon>
        <taxon>Phaeosphaeriaceae</taxon>
        <taxon>Ophiobolus</taxon>
    </lineage>
</organism>
<feature type="domain" description="DUF7069" evidence="4">
    <location>
        <begin position="591"/>
        <end position="653"/>
    </location>
</feature>
<keyword evidence="2" id="KW-0040">ANK repeat</keyword>
<feature type="repeat" description="ANK" evidence="2">
    <location>
        <begin position="883"/>
        <end position="915"/>
    </location>
</feature>
<name>A0A6A6ZB59_9PLEO</name>
<dbReference type="Gene3D" id="1.25.40.20">
    <property type="entry name" value="Ankyrin repeat-containing domain"/>
    <property type="match status" value="1"/>
</dbReference>
<reference evidence="6" key="1">
    <citation type="journal article" date="2020" name="Stud. Mycol.">
        <title>101 Dothideomycetes genomes: a test case for predicting lifestyles and emergence of pathogens.</title>
        <authorList>
            <person name="Haridas S."/>
            <person name="Albert R."/>
            <person name="Binder M."/>
            <person name="Bloem J."/>
            <person name="Labutti K."/>
            <person name="Salamov A."/>
            <person name="Andreopoulos B."/>
            <person name="Baker S."/>
            <person name="Barry K."/>
            <person name="Bills G."/>
            <person name="Bluhm B."/>
            <person name="Cannon C."/>
            <person name="Castanera R."/>
            <person name="Culley D."/>
            <person name="Daum C."/>
            <person name="Ezra D."/>
            <person name="Gonzalez J."/>
            <person name="Henrissat B."/>
            <person name="Kuo A."/>
            <person name="Liang C."/>
            <person name="Lipzen A."/>
            <person name="Lutzoni F."/>
            <person name="Magnuson J."/>
            <person name="Mondo S."/>
            <person name="Nolan M."/>
            <person name="Ohm R."/>
            <person name="Pangilinan J."/>
            <person name="Park H.-J."/>
            <person name="Ramirez L."/>
            <person name="Alfaro M."/>
            <person name="Sun H."/>
            <person name="Tritt A."/>
            <person name="Yoshinaga Y."/>
            <person name="Zwiers L.-H."/>
            <person name="Turgeon B."/>
            <person name="Goodwin S."/>
            <person name="Spatafora J."/>
            <person name="Crous P."/>
            <person name="Grigoriev I."/>
        </authorList>
    </citation>
    <scope>NUCLEOTIDE SEQUENCE</scope>
    <source>
        <strain evidence="6">CBS 113818</strain>
    </source>
</reference>
<protein>
    <submittedName>
        <fullName evidence="6">Purine and uridine phosphorylase</fullName>
    </submittedName>
</protein>
<dbReference type="InterPro" id="IPR027417">
    <property type="entry name" value="P-loop_NTPase"/>
</dbReference>
<gene>
    <name evidence="6" type="ORF">CC86DRAFT_450592</name>
</gene>
<dbReference type="Pfam" id="PF23239">
    <property type="entry name" value="DUF7069"/>
    <property type="match status" value="1"/>
</dbReference>
<evidence type="ECO:0000259" key="3">
    <source>
        <dbReference type="Pfam" id="PF01048"/>
    </source>
</evidence>
<evidence type="ECO:0000259" key="5">
    <source>
        <dbReference type="Pfam" id="PF24883"/>
    </source>
</evidence>
<dbReference type="EMBL" id="MU006254">
    <property type="protein sequence ID" value="KAF2818280.1"/>
    <property type="molecule type" value="Genomic_DNA"/>
</dbReference>
<dbReference type="OrthoDB" id="194358at2759"/>
<evidence type="ECO:0000259" key="4">
    <source>
        <dbReference type="Pfam" id="PF23239"/>
    </source>
</evidence>
<dbReference type="Gene3D" id="3.40.50.300">
    <property type="entry name" value="P-loop containing nucleotide triphosphate hydrolases"/>
    <property type="match status" value="1"/>
</dbReference>
<dbReference type="InterPro" id="IPR056884">
    <property type="entry name" value="NPHP3-like_N"/>
</dbReference>
<dbReference type="InterPro" id="IPR035994">
    <property type="entry name" value="Nucleoside_phosphorylase_sf"/>
</dbReference>
<feature type="domain" description="Nucleoside phosphorylase" evidence="3">
    <location>
        <begin position="8"/>
        <end position="295"/>
    </location>
</feature>
<proteinExistence type="predicted"/>
<evidence type="ECO:0000256" key="2">
    <source>
        <dbReference type="PROSITE-ProRule" id="PRU00023"/>
    </source>
</evidence>
<dbReference type="PROSITE" id="PS50088">
    <property type="entry name" value="ANK_REPEAT"/>
    <property type="match status" value="2"/>
</dbReference>
<dbReference type="Proteomes" id="UP000799424">
    <property type="component" value="Unassembled WGS sequence"/>
</dbReference>
<evidence type="ECO:0000313" key="6">
    <source>
        <dbReference type="EMBL" id="KAF2818280.1"/>
    </source>
</evidence>